<dbReference type="PROSITE" id="PS00166">
    <property type="entry name" value="ENOYL_COA_HYDRATASE"/>
    <property type="match status" value="1"/>
</dbReference>
<evidence type="ECO:0000256" key="3">
    <source>
        <dbReference type="RuleBase" id="RU003707"/>
    </source>
</evidence>
<organism evidence="4 5">
    <name type="scientific">Allobacillus salarius</name>
    <dbReference type="NCBI Taxonomy" id="1955272"/>
    <lineage>
        <taxon>Bacteria</taxon>
        <taxon>Bacillati</taxon>
        <taxon>Bacillota</taxon>
        <taxon>Bacilli</taxon>
        <taxon>Bacillales</taxon>
        <taxon>Bacillaceae</taxon>
        <taxon>Allobacillus</taxon>
    </lineage>
</organism>
<dbReference type="Gene3D" id="1.10.12.10">
    <property type="entry name" value="Lyase 2-enoyl-coa Hydratase, Chain A, domain 2"/>
    <property type="match status" value="1"/>
</dbReference>
<dbReference type="Gene3D" id="3.90.226.10">
    <property type="entry name" value="2-enoyl-CoA Hydratase, Chain A, domain 1"/>
    <property type="match status" value="1"/>
</dbReference>
<evidence type="ECO:0000313" key="5">
    <source>
        <dbReference type="Proteomes" id="UP000316425"/>
    </source>
</evidence>
<dbReference type="CDD" id="cd06558">
    <property type="entry name" value="crotonase-like"/>
    <property type="match status" value="1"/>
</dbReference>
<dbReference type="PANTHER" id="PTHR11941">
    <property type="entry name" value="ENOYL-COA HYDRATASE-RELATED"/>
    <property type="match status" value="1"/>
</dbReference>
<dbReference type="Proteomes" id="UP000316425">
    <property type="component" value="Unassembled WGS sequence"/>
</dbReference>
<dbReference type="GO" id="GO:0006635">
    <property type="term" value="P:fatty acid beta-oxidation"/>
    <property type="evidence" value="ECO:0007669"/>
    <property type="project" value="TreeGrafter"/>
</dbReference>
<gene>
    <name evidence="4" type="ORF">FPQ13_03135</name>
</gene>
<dbReference type="FunFam" id="1.10.12.10:FF:000001">
    <property type="entry name" value="Probable enoyl-CoA hydratase, mitochondrial"/>
    <property type="match status" value="1"/>
</dbReference>
<dbReference type="EC" id="4.2.1.17" evidence="4"/>
<evidence type="ECO:0000256" key="1">
    <source>
        <dbReference type="ARBA" id="ARBA00005254"/>
    </source>
</evidence>
<name>A0A556PSA3_9BACI</name>
<sequence>MDTIDFQVVDETIGILKLNRPNAANAFSLKLMDDFNEQLDEIEHNDQLRVLIITAAGEKVFCAGADLKERASMDEKEVVKTVGKIGDIVSRVEQLEIPTIAAINGAAFGGGLELTLACDIRIASSSAKMGLTETSLAIIPGAGGTQRLSRLIGIANAKYYILTAKRFESGEAKQIGLVQEVFEPTELEGQALLMAKQIAGNGPIGVKMAKKAIDEGYELPKSDGLQVERECYLETIPTEDRLEGLQAFKEKRKPQYKGK</sequence>
<dbReference type="Pfam" id="PF00378">
    <property type="entry name" value="ECH_1"/>
    <property type="match status" value="1"/>
</dbReference>
<dbReference type="GO" id="GO:0004300">
    <property type="term" value="F:enoyl-CoA hydratase activity"/>
    <property type="evidence" value="ECO:0007669"/>
    <property type="project" value="UniProtKB-EC"/>
</dbReference>
<protein>
    <submittedName>
        <fullName evidence="4">Enoyl-CoA hydratase</fullName>
        <ecNumber evidence="4">4.2.1.17</ecNumber>
    </submittedName>
</protein>
<dbReference type="InterPro" id="IPR018376">
    <property type="entry name" value="Enoyl-CoA_hyd/isom_CS"/>
</dbReference>
<dbReference type="RefSeq" id="WP_144087857.1">
    <property type="nucleotide sequence ID" value="NZ_VMHE01000002.1"/>
</dbReference>
<dbReference type="EMBL" id="VMHE01000002">
    <property type="protein sequence ID" value="TSJ67268.1"/>
    <property type="molecule type" value="Genomic_DNA"/>
</dbReference>
<proteinExistence type="inferred from homology"/>
<dbReference type="AlphaFoldDB" id="A0A556PSA3"/>
<keyword evidence="2 4" id="KW-0456">Lyase</keyword>
<comment type="caution">
    <text evidence="4">The sequence shown here is derived from an EMBL/GenBank/DDBJ whole genome shotgun (WGS) entry which is preliminary data.</text>
</comment>
<dbReference type="SUPFAM" id="SSF52096">
    <property type="entry name" value="ClpP/crotonase"/>
    <property type="match status" value="1"/>
</dbReference>
<keyword evidence="5" id="KW-1185">Reference proteome</keyword>
<dbReference type="InterPro" id="IPR014748">
    <property type="entry name" value="Enoyl-CoA_hydra_C"/>
</dbReference>
<dbReference type="PANTHER" id="PTHR11941:SF54">
    <property type="entry name" value="ENOYL-COA HYDRATASE, MITOCHONDRIAL"/>
    <property type="match status" value="1"/>
</dbReference>
<accession>A0A556PSA3</accession>
<reference evidence="4 5" key="1">
    <citation type="submission" date="2019-07" db="EMBL/GenBank/DDBJ databases">
        <title>Allobacillus sp. nov. SKP isolated from shrimp paste of Euphausiacea.</title>
        <authorList>
            <person name="Kanchanasin P."/>
            <person name="Tanasupawat S."/>
            <person name="Shi W."/>
            <person name="Wu L."/>
            <person name="Ma J."/>
        </authorList>
    </citation>
    <scope>NUCLEOTIDE SEQUENCE [LARGE SCALE GENOMIC DNA]</scope>
    <source>
        <strain evidence="4 5">SKP4-8</strain>
    </source>
</reference>
<evidence type="ECO:0000256" key="2">
    <source>
        <dbReference type="ARBA" id="ARBA00023239"/>
    </source>
</evidence>
<dbReference type="InterPro" id="IPR029045">
    <property type="entry name" value="ClpP/crotonase-like_dom_sf"/>
</dbReference>
<evidence type="ECO:0000313" key="4">
    <source>
        <dbReference type="EMBL" id="TSJ67268.1"/>
    </source>
</evidence>
<dbReference type="OrthoDB" id="9775794at2"/>
<comment type="similarity">
    <text evidence="1 3">Belongs to the enoyl-CoA hydratase/isomerase family.</text>
</comment>
<dbReference type="FunFam" id="3.90.226.10:FF:000009">
    <property type="entry name" value="Carnitinyl-CoA dehydratase"/>
    <property type="match status" value="1"/>
</dbReference>
<dbReference type="InterPro" id="IPR001753">
    <property type="entry name" value="Enoyl-CoA_hydra/iso"/>
</dbReference>